<dbReference type="RefSeq" id="WP_216149494.1">
    <property type="nucleotide sequence ID" value="NZ_JAHLDV010000025.1"/>
</dbReference>
<proteinExistence type="predicted"/>
<keyword evidence="1" id="KW-0547">Nucleotide-binding</keyword>
<evidence type="ECO:0000256" key="1">
    <source>
        <dbReference type="ARBA" id="ARBA00022741"/>
    </source>
</evidence>
<dbReference type="NCBIfam" id="TIGR00229">
    <property type="entry name" value="sensory_box"/>
    <property type="match status" value="1"/>
</dbReference>
<dbReference type="InterPro" id="IPR025662">
    <property type="entry name" value="Sigma_54_int_dom_ATP-bd_1"/>
</dbReference>
<evidence type="ECO:0000256" key="4">
    <source>
        <dbReference type="ARBA" id="ARBA00023163"/>
    </source>
</evidence>
<dbReference type="CDD" id="cd00009">
    <property type="entry name" value="AAA"/>
    <property type="match status" value="1"/>
</dbReference>
<dbReference type="PANTHER" id="PTHR32071">
    <property type="entry name" value="TRANSCRIPTIONAL REGULATORY PROTEIN"/>
    <property type="match status" value="1"/>
</dbReference>
<dbReference type="PANTHER" id="PTHR32071:SF57">
    <property type="entry name" value="C4-DICARBOXYLATE TRANSPORT TRANSCRIPTIONAL REGULATORY PROTEIN DCTD"/>
    <property type="match status" value="1"/>
</dbReference>
<evidence type="ECO:0000256" key="3">
    <source>
        <dbReference type="ARBA" id="ARBA00023015"/>
    </source>
</evidence>
<dbReference type="PROSITE" id="PS50045">
    <property type="entry name" value="SIGMA54_INTERACT_4"/>
    <property type="match status" value="1"/>
</dbReference>
<dbReference type="InterPro" id="IPR002078">
    <property type="entry name" value="Sigma_54_int"/>
</dbReference>
<feature type="domain" description="PAS" evidence="6">
    <location>
        <begin position="175"/>
        <end position="217"/>
    </location>
</feature>
<protein>
    <submittedName>
        <fullName evidence="7">Sigma 54-interacting transcriptional regulator</fullName>
    </submittedName>
</protein>
<dbReference type="Proteomes" id="UP000776252">
    <property type="component" value="Unassembled WGS sequence"/>
</dbReference>
<gene>
    <name evidence="7" type="ORF">KPL37_11600</name>
</gene>
<dbReference type="Pfam" id="PF00989">
    <property type="entry name" value="PAS"/>
    <property type="match status" value="1"/>
</dbReference>
<dbReference type="InterPro" id="IPR013767">
    <property type="entry name" value="PAS_fold"/>
</dbReference>
<dbReference type="PROSITE" id="PS50112">
    <property type="entry name" value="PAS"/>
    <property type="match status" value="1"/>
</dbReference>
<organism evidence="7 8">
    <name type="scientific">Clostridium frigoris</name>
    <dbReference type="NCBI Taxonomy" id="205327"/>
    <lineage>
        <taxon>Bacteria</taxon>
        <taxon>Bacillati</taxon>
        <taxon>Bacillota</taxon>
        <taxon>Clostridia</taxon>
        <taxon>Eubacteriales</taxon>
        <taxon>Clostridiaceae</taxon>
        <taxon>Clostridium</taxon>
    </lineage>
</organism>
<dbReference type="PROSITE" id="PS00675">
    <property type="entry name" value="SIGMA54_INTERACT_1"/>
    <property type="match status" value="1"/>
</dbReference>
<dbReference type="InterPro" id="IPR000014">
    <property type="entry name" value="PAS"/>
</dbReference>
<dbReference type="Pfam" id="PF25601">
    <property type="entry name" value="AAA_lid_14"/>
    <property type="match status" value="1"/>
</dbReference>
<reference evidence="7 8" key="1">
    <citation type="submission" date="2021-06" db="EMBL/GenBank/DDBJ databases">
        <title>Clostridia strains as spoilage organisms.</title>
        <authorList>
            <person name="Wambui J."/>
            <person name="Stephan R."/>
            <person name="Stevens M.J.A."/>
        </authorList>
    </citation>
    <scope>NUCLEOTIDE SEQUENCE [LARGE SCALE GENOMIC DNA]</scope>
    <source>
        <strain evidence="7 8">DSM 14204</strain>
    </source>
</reference>
<dbReference type="InterPro" id="IPR058031">
    <property type="entry name" value="AAA_lid_NorR"/>
</dbReference>
<keyword evidence="3" id="KW-0805">Transcription regulation</keyword>
<dbReference type="EMBL" id="JAHLDV010000025">
    <property type="protein sequence ID" value="MBU3160390.1"/>
    <property type="molecule type" value="Genomic_DNA"/>
</dbReference>
<dbReference type="PROSITE" id="PS00688">
    <property type="entry name" value="SIGMA54_INTERACT_3"/>
    <property type="match status" value="1"/>
</dbReference>
<evidence type="ECO:0000256" key="2">
    <source>
        <dbReference type="ARBA" id="ARBA00022840"/>
    </source>
</evidence>
<dbReference type="Pfam" id="PF02954">
    <property type="entry name" value="HTH_8"/>
    <property type="match status" value="1"/>
</dbReference>
<keyword evidence="8" id="KW-1185">Reference proteome</keyword>
<dbReference type="InterPro" id="IPR002197">
    <property type="entry name" value="HTH_Fis"/>
</dbReference>
<feature type="domain" description="Sigma-54 factor interaction" evidence="5">
    <location>
        <begin position="304"/>
        <end position="534"/>
    </location>
</feature>
<accession>A0ABS6BVM4</accession>
<dbReference type="InterPro" id="IPR003593">
    <property type="entry name" value="AAA+_ATPase"/>
</dbReference>
<keyword evidence="2" id="KW-0067">ATP-binding</keyword>
<evidence type="ECO:0000313" key="7">
    <source>
        <dbReference type="EMBL" id="MBU3160390.1"/>
    </source>
</evidence>
<evidence type="ECO:0000313" key="8">
    <source>
        <dbReference type="Proteomes" id="UP000776252"/>
    </source>
</evidence>
<keyword evidence="4" id="KW-0804">Transcription</keyword>
<name>A0ABS6BVM4_9CLOT</name>
<sequence>MGTYVEVLHNKSNKNELRRILEQSEEFILNATPFMNNLYNFVKGYSFFALLCDGEGCILSIIGDPEILLEASKLKIIIGAYMDDYSIGTRAMRQVLSKGVPVKVSGTEHSINEYHKWTCCSAPIKDDLGNIFGIINLIGFTENVNIHTLGMVVITANAIEKTIENNKYNLMLEISEKRLKDTIDSISSGILTCDLFGNITTINKQVVNMFGYDEQEMKNMMVSDLIFNFHKIIERLKEKDTFISEDMYVNTRVNKLQFTVTAHSIYSFDMKIKGITLQFCELKKGRKLAGKILSGQAVYTFDKIIGVNEKFKKLIEYAKKIADSKSTILITGESGTGKEIFAQAIHNHSKRSEGPFIAVNCGAIPRTLIESELFGYEGGAFTGAKKGGNVGKFEIAKGGTIFLDEIGEMPPDMQIRLLRVIEEEVINKIGSSKLVNIDVRIMASTNKELKHEVENGNFRKDLYYRLNVLPLQLPPLRERKEDISELVNYYMRKISQKLNKHSVHISEEYMNYLKNYDWPGNIRELENVIELIVNSEVIQRNLWNEESSDEKKSIDLYNGNSLEQMEIQHITEVINEVKGNMTLAAKILDIARSSLYRKIEKYNIAVRK</sequence>
<dbReference type="InterPro" id="IPR025944">
    <property type="entry name" value="Sigma_54_int_dom_CS"/>
</dbReference>
<dbReference type="SMART" id="SM00382">
    <property type="entry name" value="AAA"/>
    <property type="match status" value="1"/>
</dbReference>
<dbReference type="CDD" id="cd00130">
    <property type="entry name" value="PAS"/>
    <property type="match status" value="1"/>
</dbReference>
<dbReference type="SMART" id="SM00091">
    <property type="entry name" value="PAS"/>
    <property type="match status" value="1"/>
</dbReference>
<evidence type="ECO:0000259" key="6">
    <source>
        <dbReference type="PROSITE" id="PS50112"/>
    </source>
</evidence>
<evidence type="ECO:0000259" key="5">
    <source>
        <dbReference type="PROSITE" id="PS50045"/>
    </source>
</evidence>
<comment type="caution">
    <text evidence="7">The sequence shown here is derived from an EMBL/GenBank/DDBJ whole genome shotgun (WGS) entry which is preliminary data.</text>
</comment>
<dbReference type="Pfam" id="PF00158">
    <property type="entry name" value="Sigma54_activat"/>
    <property type="match status" value="1"/>
</dbReference>